<feature type="region of interest" description="Disordered" evidence="1">
    <location>
        <begin position="11"/>
        <end position="141"/>
    </location>
</feature>
<protein>
    <recommendedName>
        <fullName evidence="4">Collagen-like protein</fullName>
    </recommendedName>
</protein>
<dbReference type="Proteomes" id="UP001500909">
    <property type="component" value="Unassembled WGS sequence"/>
</dbReference>
<evidence type="ECO:0000256" key="1">
    <source>
        <dbReference type="SAM" id="MobiDB-lite"/>
    </source>
</evidence>
<feature type="compositionally biased region" description="Low complexity" evidence="1">
    <location>
        <begin position="72"/>
        <end position="81"/>
    </location>
</feature>
<keyword evidence="3" id="KW-1185">Reference proteome</keyword>
<name>A0ABP3J749_9ACTN</name>
<proteinExistence type="predicted"/>
<comment type="caution">
    <text evidence="2">The sequence shown here is derived from an EMBL/GenBank/DDBJ whole genome shotgun (WGS) entry which is preliminary data.</text>
</comment>
<gene>
    <name evidence="2" type="ORF">GCM10010361_05160</name>
</gene>
<dbReference type="EMBL" id="BAAABY010000004">
    <property type="protein sequence ID" value="GAA0444220.1"/>
    <property type="molecule type" value="Genomic_DNA"/>
</dbReference>
<evidence type="ECO:0000313" key="2">
    <source>
        <dbReference type="EMBL" id="GAA0444220.1"/>
    </source>
</evidence>
<evidence type="ECO:0000313" key="3">
    <source>
        <dbReference type="Proteomes" id="UP001500909"/>
    </source>
</evidence>
<accession>A0ABP3J749</accession>
<sequence length="234" mass="24155">MLLLLGAALLAAPDGETDQGYVATGPAGDRSPVKPVPPTADVTLTPLDGHGHEPGPGTSHPGKPSPGGANRPPSTGDTGPDGTKGPGGPDRTSTTDASESPQQPPAGHADDPDDPDDSASPSDDPTSSDPPPSPASLHLSAPDLADTDTRWCEKVTLDLRNTGGRPVREGTLTFHTHIIGGLGIDWSTRKSTRALPTPIPAGRTKTHTWKICVAAWRVPLGMHIDTKTVDADWK</sequence>
<evidence type="ECO:0008006" key="4">
    <source>
        <dbReference type="Google" id="ProtNLM"/>
    </source>
</evidence>
<reference evidence="3" key="1">
    <citation type="journal article" date="2019" name="Int. J. Syst. Evol. Microbiol.">
        <title>The Global Catalogue of Microorganisms (GCM) 10K type strain sequencing project: providing services to taxonomists for standard genome sequencing and annotation.</title>
        <authorList>
            <consortium name="The Broad Institute Genomics Platform"/>
            <consortium name="The Broad Institute Genome Sequencing Center for Infectious Disease"/>
            <person name="Wu L."/>
            <person name="Ma J."/>
        </authorList>
    </citation>
    <scope>NUCLEOTIDE SEQUENCE [LARGE SCALE GENOMIC DNA]</scope>
    <source>
        <strain evidence="3">JCM 4805</strain>
    </source>
</reference>
<organism evidence="2 3">
    <name type="scientific">Streptomyces olivaceiscleroticus</name>
    <dbReference type="NCBI Taxonomy" id="68245"/>
    <lineage>
        <taxon>Bacteria</taxon>
        <taxon>Bacillati</taxon>
        <taxon>Actinomycetota</taxon>
        <taxon>Actinomycetes</taxon>
        <taxon>Kitasatosporales</taxon>
        <taxon>Streptomycetaceae</taxon>
        <taxon>Streptomyces</taxon>
    </lineage>
</organism>
<feature type="compositionally biased region" description="Polar residues" evidence="1">
    <location>
        <begin position="91"/>
        <end position="101"/>
    </location>
</feature>
<feature type="compositionally biased region" description="Low complexity" evidence="1">
    <location>
        <begin position="118"/>
        <end position="127"/>
    </location>
</feature>